<dbReference type="RefSeq" id="WP_092437690.1">
    <property type="nucleotide sequence ID" value="NZ_FMYP01000024.1"/>
</dbReference>
<dbReference type="InterPro" id="IPR005111">
    <property type="entry name" value="MoeA_C_domain_IV"/>
</dbReference>
<evidence type="ECO:0000256" key="3">
    <source>
        <dbReference type="ARBA" id="ARBA00005046"/>
    </source>
</evidence>
<dbReference type="InterPro" id="IPR036425">
    <property type="entry name" value="MoaB/Mog-like_dom_sf"/>
</dbReference>
<comment type="cofactor">
    <cofactor evidence="1 11">
        <name>Mg(2+)</name>
        <dbReference type="ChEBI" id="CHEBI:18420"/>
    </cofactor>
</comment>
<dbReference type="Pfam" id="PF03453">
    <property type="entry name" value="MoeA_N"/>
    <property type="match status" value="1"/>
</dbReference>
<protein>
    <recommendedName>
        <fullName evidence="11">Molybdopterin molybdenumtransferase</fullName>
        <ecNumber evidence="11">2.10.1.1</ecNumber>
    </recommendedName>
</protein>
<proteinExistence type="inferred from homology"/>
<evidence type="ECO:0000256" key="2">
    <source>
        <dbReference type="ARBA" id="ARBA00002901"/>
    </source>
</evidence>
<dbReference type="InterPro" id="IPR036135">
    <property type="entry name" value="MoeA_linker/N_sf"/>
</dbReference>
<dbReference type="PANTHER" id="PTHR10192:SF5">
    <property type="entry name" value="GEPHYRIN"/>
    <property type="match status" value="1"/>
</dbReference>
<evidence type="ECO:0000313" key="13">
    <source>
        <dbReference type="EMBL" id="SDC28276.1"/>
    </source>
</evidence>
<dbReference type="GO" id="GO:0061599">
    <property type="term" value="F:molybdopterin molybdotransferase activity"/>
    <property type="evidence" value="ECO:0007669"/>
    <property type="project" value="UniProtKB-UniRule"/>
</dbReference>
<dbReference type="EMBL" id="FMYP01000024">
    <property type="protein sequence ID" value="SDC28276.1"/>
    <property type="molecule type" value="Genomic_DNA"/>
</dbReference>
<dbReference type="EC" id="2.10.1.1" evidence="11"/>
<sequence length="392" mass="42197">MITFDSAFDIVLSYVKPLTAEVVDLYSALGRVLAEPIVSDMDMPPFDKSAVDGYACRKSDMANLLEVLEVIAAGQVPTKNIGENQCTKIMTGAMLPVGADCVLMVEDTEQVGCKHIKYKSTSVKNNICLLGEDVREKDVVITPGVVIQPQHIAVFAALGYAQVKVFRKPVVAILSTGDELVEPSQKPGVGQIRNSNGHQLVAQVIRAGGIPNYMGIVEDTERATFDAIKKALESSDILLLTGGVSMGDFDFVPSVLIRCGVELLFDSVAVQPGKPTTFGKTDQGKLVFGLPGNPVSSFTQFELLVRPAMHSMMGGLAKLSVEKRTLAVDYHRKRTDRLAFIPIVLTESGEVNLAEYHGSAHIFSLPNAHGIMAVPLGVSDLKKGDKVDVRSI</sequence>
<dbReference type="GO" id="GO:0006777">
    <property type="term" value="P:Mo-molybdopterin cofactor biosynthetic process"/>
    <property type="evidence" value="ECO:0007669"/>
    <property type="project" value="UniProtKB-UniRule"/>
</dbReference>
<dbReference type="FunFam" id="2.170.190.11:FF:000001">
    <property type="entry name" value="Molybdopterin molybdenumtransferase"/>
    <property type="match status" value="1"/>
</dbReference>
<dbReference type="CDD" id="cd00887">
    <property type="entry name" value="MoeA"/>
    <property type="match status" value="1"/>
</dbReference>
<keyword evidence="7 11" id="KW-0479">Metal-binding</keyword>
<dbReference type="InterPro" id="IPR036688">
    <property type="entry name" value="MoeA_C_domain_IV_sf"/>
</dbReference>
<keyword evidence="14" id="KW-1185">Reference proteome</keyword>
<dbReference type="SUPFAM" id="SSF63882">
    <property type="entry name" value="MoeA N-terminal region -like"/>
    <property type="match status" value="1"/>
</dbReference>
<evidence type="ECO:0000313" key="14">
    <source>
        <dbReference type="Proteomes" id="UP000199452"/>
    </source>
</evidence>
<keyword evidence="8 11" id="KW-0460">Magnesium</keyword>
<organism evidence="13 14">
    <name type="scientific">Williamwhitmania taraxaci</name>
    <dbReference type="NCBI Taxonomy" id="1640674"/>
    <lineage>
        <taxon>Bacteria</taxon>
        <taxon>Pseudomonadati</taxon>
        <taxon>Bacteroidota</taxon>
        <taxon>Bacteroidia</taxon>
        <taxon>Bacteroidales</taxon>
        <taxon>Williamwhitmaniaceae</taxon>
        <taxon>Williamwhitmania</taxon>
    </lineage>
</organism>
<comment type="similarity">
    <text evidence="4 11">Belongs to the MoeA family.</text>
</comment>
<reference evidence="13 14" key="1">
    <citation type="submission" date="2016-09" db="EMBL/GenBank/DDBJ databases">
        <authorList>
            <person name="Capua I."/>
            <person name="De Benedictis P."/>
            <person name="Joannis T."/>
            <person name="Lombin L.H."/>
            <person name="Cattoli G."/>
        </authorList>
    </citation>
    <scope>NUCLEOTIDE SEQUENCE [LARGE SCALE GENOMIC DNA]</scope>
    <source>
        <strain evidence="13 14">A7P-90m</strain>
    </source>
</reference>
<evidence type="ECO:0000256" key="7">
    <source>
        <dbReference type="ARBA" id="ARBA00022723"/>
    </source>
</evidence>
<dbReference type="SUPFAM" id="SSF63867">
    <property type="entry name" value="MoeA C-terminal domain-like"/>
    <property type="match status" value="1"/>
</dbReference>
<evidence type="ECO:0000256" key="9">
    <source>
        <dbReference type="ARBA" id="ARBA00023150"/>
    </source>
</evidence>
<evidence type="ECO:0000256" key="11">
    <source>
        <dbReference type="RuleBase" id="RU365090"/>
    </source>
</evidence>
<evidence type="ECO:0000256" key="1">
    <source>
        <dbReference type="ARBA" id="ARBA00001946"/>
    </source>
</evidence>
<evidence type="ECO:0000256" key="10">
    <source>
        <dbReference type="ARBA" id="ARBA00047317"/>
    </source>
</evidence>
<accession>A0A1G6KD85</accession>
<dbReference type="Gene3D" id="3.90.105.10">
    <property type="entry name" value="Molybdopterin biosynthesis moea protein, domain 2"/>
    <property type="match status" value="1"/>
</dbReference>
<dbReference type="Gene3D" id="3.40.980.10">
    <property type="entry name" value="MoaB/Mog-like domain"/>
    <property type="match status" value="1"/>
</dbReference>
<dbReference type="Gene3D" id="2.40.340.10">
    <property type="entry name" value="MoeA, C-terminal, domain IV"/>
    <property type="match status" value="1"/>
</dbReference>
<evidence type="ECO:0000256" key="4">
    <source>
        <dbReference type="ARBA" id="ARBA00010763"/>
    </source>
</evidence>
<dbReference type="NCBIfam" id="TIGR00177">
    <property type="entry name" value="molyb_syn"/>
    <property type="match status" value="1"/>
</dbReference>
<evidence type="ECO:0000256" key="5">
    <source>
        <dbReference type="ARBA" id="ARBA00022505"/>
    </source>
</evidence>
<dbReference type="InterPro" id="IPR001453">
    <property type="entry name" value="MoaB/Mog_dom"/>
</dbReference>
<keyword evidence="6 11" id="KW-0808">Transferase</keyword>
<dbReference type="GO" id="GO:0005829">
    <property type="term" value="C:cytosol"/>
    <property type="evidence" value="ECO:0007669"/>
    <property type="project" value="TreeGrafter"/>
</dbReference>
<keyword evidence="5 11" id="KW-0500">Molybdenum</keyword>
<comment type="pathway">
    <text evidence="3 11">Cofactor biosynthesis; molybdopterin biosynthesis.</text>
</comment>
<evidence type="ECO:0000256" key="6">
    <source>
        <dbReference type="ARBA" id="ARBA00022679"/>
    </source>
</evidence>
<dbReference type="STRING" id="1640674.SAMN05216323_102415"/>
<dbReference type="InterPro" id="IPR038987">
    <property type="entry name" value="MoeA-like"/>
</dbReference>
<name>A0A1G6KD85_9BACT</name>
<evidence type="ECO:0000259" key="12">
    <source>
        <dbReference type="SMART" id="SM00852"/>
    </source>
</evidence>
<dbReference type="FunFam" id="3.40.980.10:FF:000004">
    <property type="entry name" value="Molybdopterin molybdenumtransferase"/>
    <property type="match status" value="1"/>
</dbReference>
<feature type="domain" description="MoaB/Mog" evidence="12">
    <location>
        <begin position="172"/>
        <end position="311"/>
    </location>
</feature>
<dbReference type="UniPathway" id="UPA00344"/>
<dbReference type="PANTHER" id="PTHR10192">
    <property type="entry name" value="MOLYBDOPTERIN BIOSYNTHESIS PROTEIN"/>
    <property type="match status" value="1"/>
</dbReference>
<dbReference type="Pfam" id="PF03454">
    <property type="entry name" value="MoeA_C"/>
    <property type="match status" value="1"/>
</dbReference>
<dbReference type="OrthoDB" id="9804758at2"/>
<dbReference type="Proteomes" id="UP000199452">
    <property type="component" value="Unassembled WGS sequence"/>
</dbReference>
<dbReference type="Gene3D" id="2.170.190.11">
    <property type="entry name" value="Molybdopterin biosynthesis moea protein, domain 3"/>
    <property type="match status" value="1"/>
</dbReference>
<dbReference type="AlphaFoldDB" id="A0A1G6KD85"/>
<dbReference type="Pfam" id="PF00994">
    <property type="entry name" value="MoCF_biosynth"/>
    <property type="match status" value="1"/>
</dbReference>
<gene>
    <name evidence="13" type="ORF">SAMN05216323_102415</name>
</gene>
<dbReference type="NCBIfam" id="NF045515">
    <property type="entry name" value="Glp_gephyrin"/>
    <property type="match status" value="1"/>
</dbReference>
<dbReference type="SMART" id="SM00852">
    <property type="entry name" value="MoCF_biosynth"/>
    <property type="match status" value="1"/>
</dbReference>
<evidence type="ECO:0000256" key="8">
    <source>
        <dbReference type="ARBA" id="ARBA00022842"/>
    </source>
</evidence>
<dbReference type="InterPro" id="IPR005110">
    <property type="entry name" value="MoeA_linker/N"/>
</dbReference>
<dbReference type="GO" id="GO:0046872">
    <property type="term" value="F:metal ion binding"/>
    <property type="evidence" value="ECO:0007669"/>
    <property type="project" value="UniProtKB-UniRule"/>
</dbReference>
<keyword evidence="9 11" id="KW-0501">Molybdenum cofactor biosynthesis</keyword>
<comment type="function">
    <text evidence="2 11">Catalyzes the insertion of molybdate into adenylated molybdopterin with the concomitant release of AMP.</text>
</comment>
<dbReference type="SUPFAM" id="SSF53218">
    <property type="entry name" value="Molybdenum cofactor biosynthesis proteins"/>
    <property type="match status" value="1"/>
</dbReference>
<comment type="catalytic activity">
    <reaction evidence="10">
        <text>adenylyl-molybdopterin + molybdate = Mo-molybdopterin + AMP + H(+)</text>
        <dbReference type="Rhea" id="RHEA:35047"/>
        <dbReference type="ChEBI" id="CHEBI:15378"/>
        <dbReference type="ChEBI" id="CHEBI:36264"/>
        <dbReference type="ChEBI" id="CHEBI:62727"/>
        <dbReference type="ChEBI" id="CHEBI:71302"/>
        <dbReference type="ChEBI" id="CHEBI:456215"/>
        <dbReference type="EC" id="2.10.1.1"/>
    </reaction>
</comment>